<sequence length="113" mass="13056">MNLDKLKKNYKSGCSKKLSAWRKKLKILAKGCLRERMLMKSSQEFQTNYSGLIPDGTFDPNGYEIRSIRVDRNDVLVVFTAVQEARKIAVNEHKTVLVEALRKQVNSAHRRTF</sequence>
<dbReference type="Proteomes" id="UP000222542">
    <property type="component" value="Unassembled WGS sequence"/>
</dbReference>
<reference evidence="2 3" key="2">
    <citation type="journal article" date="2017" name="Genome Biol.">
        <title>New reference genome sequences of hot pepper reveal the massive evolution of plant disease-resistance genes by retroduplication.</title>
        <authorList>
            <person name="Kim S."/>
            <person name="Park J."/>
            <person name="Yeom S.I."/>
            <person name="Kim Y.M."/>
            <person name="Seo E."/>
            <person name="Kim K.T."/>
            <person name="Kim M.S."/>
            <person name="Lee J.M."/>
            <person name="Cheong K."/>
            <person name="Shin H.S."/>
            <person name="Kim S.B."/>
            <person name="Han K."/>
            <person name="Lee J."/>
            <person name="Park M."/>
            <person name="Lee H.A."/>
            <person name="Lee H.Y."/>
            <person name="Lee Y."/>
            <person name="Oh S."/>
            <person name="Lee J.H."/>
            <person name="Choi E."/>
            <person name="Choi E."/>
            <person name="Lee S.E."/>
            <person name="Jeon J."/>
            <person name="Kim H."/>
            <person name="Choi G."/>
            <person name="Song H."/>
            <person name="Lee J."/>
            <person name="Lee S.C."/>
            <person name="Kwon J.K."/>
            <person name="Lee H.Y."/>
            <person name="Koo N."/>
            <person name="Hong Y."/>
            <person name="Kim R.W."/>
            <person name="Kang W.H."/>
            <person name="Huh J.H."/>
            <person name="Kang B.C."/>
            <person name="Yang T.J."/>
            <person name="Lee Y.H."/>
            <person name="Bennetzen J.L."/>
            <person name="Choi D."/>
        </authorList>
    </citation>
    <scope>NUCLEOTIDE SEQUENCE [LARGE SCALE GENOMIC DNA]</scope>
    <source>
        <strain evidence="3">cv. CM334</strain>
    </source>
</reference>
<evidence type="ECO:0000259" key="1">
    <source>
        <dbReference type="Pfam" id="PF00676"/>
    </source>
</evidence>
<feature type="domain" description="Dehydrogenase E1 component" evidence="1">
    <location>
        <begin position="61"/>
        <end position="100"/>
    </location>
</feature>
<dbReference type="STRING" id="4072.A0A2G2ZG83"/>
<dbReference type="AlphaFoldDB" id="A0A2G2ZG83"/>
<organism evidence="2 3">
    <name type="scientific">Capsicum annuum</name>
    <name type="common">Capsicum pepper</name>
    <dbReference type="NCBI Taxonomy" id="4072"/>
    <lineage>
        <taxon>Eukaryota</taxon>
        <taxon>Viridiplantae</taxon>
        <taxon>Streptophyta</taxon>
        <taxon>Embryophyta</taxon>
        <taxon>Tracheophyta</taxon>
        <taxon>Spermatophyta</taxon>
        <taxon>Magnoliopsida</taxon>
        <taxon>eudicotyledons</taxon>
        <taxon>Gunneridae</taxon>
        <taxon>Pentapetalae</taxon>
        <taxon>asterids</taxon>
        <taxon>lamiids</taxon>
        <taxon>Solanales</taxon>
        <taxon>Solanaceae</taxon>
        <taxon>Solanoideae</taxon>
        <taxon>Capsiceae</taxon>
        <taxon>Capsicum</taxon>
    </lineage>
</organism>
<gene>
    <name evidence="2" type="ORF">T459_14027</name>
</gene>
<dbReference type="GO" id="GO:0016624">
    <property type="term" value="F:oxidoreductase activity, acting on the aldehyde or oxo group of donors, disulfide as acceptor"/>
    <property type="evidence" value="ECO:0007669"/>
    <property type="project" value="InterPro"/>
</dbReference>
<dbReference type="EMBL" id="AYRZ02000005">
    <property type="protein sequence ID" value="PHT81012.1"/>
    <property type="molecule type" value="Genomic_DNA"/>
</dbReference>
<reference evidence="2 3" key="1">
    <citation type="journal article" date="2014" name="Nat. Genet.">
        <title>Genome sequence of the hot pepper provides insights into the evolution of pungency in Capsicum species.</title>
        <authorList>
            <person name="Kim S."/>
            <person name="Park M."/>
            <person name="Yeom S.I."/>
            <person name="Kim Y.M."/>
            <person name="Lee J.M."/>
            <person name="Lee H.A."/>
            <person name="Seo E."/>
            <person name="Choi J."/>
            <person name="Cheong K."/>
            <person name="Kim K.T."/>
            <person name="Jung K."/>
            <person name="Lee G.W."/>
            <person name="Oh S.K."/>
            <person name="Bae C."/>
            <person name="Kim S.B."/>
            <person name="Lee H.Y."/>
            <person name="Kim S.Y."/>
            <person name="Kim M.S."/>
            <person name="Kang B.C."/>
            <person name="Jo Y.D."/>
            <person name="Yang H.B."/>
            <person name="Jeong H.J."/>
            <person name="Kang W.H."/>
            <person name="Kwon J.K."/>
            <person name="Shin C."/>
            <person name="Lim J.Y."/>
            <person name="Park J.H."/>
            <person name="Huh J.H."/>
            <person name="Kim J.S."/>
            <person name="Kim B.D."/>
            <person name="Cohen O."/>
            <person name="Paran I."/>
            <person name="Suh M.C."/>
            <person name="Lee S.B."/>
            <person name="Kim Y.K."/>
            <person name="Shin Y."/>
            <person name="Noh S.J."/>
            <person name="Park J."/>
            <person name="Seo Y.S."/>
            <person name="Kwon S.Y."/>
            <person name="Kim H.A."/>
            <person name="Park J.M."/>
            <person name="Kim H.J."/>
            <person name="Choi S.B."/>
            <person name="Bosland P.W."/>
            <person name="Reeves G."/>
            <person name="Jo S.H."/>
            <person name="Lee B.W."/>
            <person name="Cho H.T."/>
            <person name="Choi H.S."/>
            <person name="Lee M.S."/>
            <person name="Yu Y."/>
            <person name="Do Choi Y."/>
            <person name="Park B.S."/>
            <person name="van Deynze A."/>
            <person name="Ashrafi H."/>
            <person name="Hill T."/>
            <person name="Kim W.T."/>
            <person name="Pai H.S."/>
            <person name="Ahn H.K."/>
            <person name="Yeam I."/>
            <person name="Giovannoni J.J."/>
            <person name="Rose J.K."/>
            <person name="Sorensen I."/>
            <person name="Lee S.J."/>
            <person name="Kim R.W."/>
            <person name="Choi I.Y."/>
            <person name="Choi B.S."/>
            <person name="Lim J.S."/>
            <person name="Lee Y.H."/>
            <person name="Choi D."/>
        </authorList>
    </citation>
    <scope>NUCLEOTIDE SEQUENCE [LARGE SCALE GENOMIC DNA]</scope>
    <source>
        <strain evidence="3">cv. CM334</strain>
    </source>
</reference>
<protein>
    <recommendedName>
        <fullName evidence="1">Dehydrogenase E1 component domain-containing protein</fullName>
    </recommendedName>
</protein>
<keyword evidence="3" id="KW-1185">Reference proteome</keyword>
<name>A0A2G2ZG83_CAPAN</name>
<dbReference type="InterPro" id="IPR001017">
    <property type="entry name" value="DH_E1"/>
</dbReference>
<dbReference type="Gene3D" id="3.40.50.970">
    <property type="match status" value="1"/>
</dbReference>
<dbReference type="Gramene" id="PHT81012">
    <property type="protein sequence ID" value="PHT81012"/>
    <property type="gene ID" value="T459_14027"/>
</dbReference>
<comment type="caution">
    <text evidence="2">The sequence shown here is derived from an EMBL/GenBank/DDBJ whole genome shotgun (WGS) entry which is preliminary data.</text>
</comment>
<accession>A0A2G2ZG83</accession>
<evidence type="ECO:0000313" key="3">
    <source>
        <dbReference type="Proteomes" id="UP000222542"/>
    </source>
</evidence>
<dbReference type="Pfam" id="PF00676">
    <property type="entry name" value="E1_dh"/>
    <property type="match status" value="1"/>
</dbReference>
<evidence type="ECO:0000313" key="2">
    <source>
        <dbReference type="EMBL" id="PHT81012.1"/>
    </source>
</evidence>
<proteinExistence type="predicted"/>